<feature type="compositionally biased region" description="Polar residues" evidence="11">
    <location>
        <begin position="349"/>
        <end position="358"/>
    </location>
</feature>
<dbReference type="Proteomes" id="UP001150904">
    <property type="component" value="Unassembled WGS sequence"/>
</dbReference>
<accession>A0A9W9N265</accession>
<evidence type="ECO:0000256" key="10">
    <source>
        <dbReference type="RuleBase" id="RU367032"/>
    </source>
</evidence>
<keyword evidence="2 10" id="KW-0813">Transport</keyword>
<feature type="compositionally biased region" description="Low complexity" evidence="11">
    <location>
        <begin position="55"/>
        <end position="75"/>
    </location>
</feature>
<feature type="region of interest" description="Disordered" evidence="11">
    <location>
        <begin position="55"/>
        <end position="99"/>
    </location>
</feature>
<dbReference type="GeneID" id="83177779"/>
<dbReference type="Pfam" id="PF04695">
    <property type="entry name" value="Pex14_N"/>
    <property type="match status" value="1"/>
</dbReference>
<evidence type="ECO:0000256" key="2">
    <source>
        <dbReference type="ARBA" id="ARBA00022448"/>
    </source>
</evidence>
<protein>
    <recommendedName>
        <fullName evidence="7 10">Peroxisomal membrane protein PEX14</fullName>
    </recommendedName>
    <alternativeName>
        <fullName evidence="8 10">Peroxin-14</fullName>
    </alternativeName>
</protein>
<dbReference type="PANTHER" id="PTHR23058">
    <property type="entry name" value="PEROXISOMAL MEMBRANE PROTEIN PEX14"/>
    <property type="match status" value="1"/>
</dbReference>
<dbReference type="GO" id="GO:0016560">
    <property type="term" value="P:protein import into peroxisome matrix, docking"/>
    <property type="evidence" value="ECO:0007669"/>
    <property type="project" value="UniProtKB-UniRule"/>
</dbReference>
<evidence type="ECO:0000256" key="6">
    <source>
        <dbReference type="ARBA" id="ARBA00023140"/>
    </source>
</evidence>
<sequence>MAPREELIASAVTFLQDPSVASSPIEKRVAFLQSKNLTQEEVDLALSRVGEDPASAAAAANAASSSQGYSSQQVAYRPPPQAPQGYGYPSYGQWQPPPEPPKRDWRDWFIMATVVGGVGYGMYFVAKRYITPLIAPPTPPQLEQDKENIDEQFSRAFALIDQLSTDTSALKAAEDARTERLDAALKDVENLVSDLKSSSRRRDDETRRINDEIKSLKDAIPKALEGAREGNENRLKELGSELKSLKTLLGNRLGGSGSASPSAGRTVGSSTPTPAATPRPVEETPAAIPTATSTSTAINGLQPTVTPAEQEPQPVAAAPAPAPQNSESPLSKLGRSASIPAWQMAAANRSKNGSQSSPAPADDKPAGSEQSAPPS</sequence>
<comment type="similarity">
    <text evidence="1 10">Belongs to the peroxin-14 family.</text>
</comment>
<keyword evidence="5 10" id="KW-0472">Membrane</keyword>
<evidence type="ECO:0000313" key="14">
    <source>
        <dbReference type="Proteomes" id="UP001150904"/>
    </source>
</evidence>
<evidence type="ECO:0000256" key="7">
    <source>
        <dbReference type="ARBA" id="ARBA00029502"/>
    </source>
</evidence>
<comment type="caution">
    <text evidence="13">The sequence shown here is derived from an EMBL/GenBank/DDBJ whole genome shotgun (WGS) entry which is preliminary data.</text>
</comment>
<evidence type="ECO:0000256" key="9">
    <source>
        <dbReference type="ARBA" id="ARBA00046271"/>
    </source>
</evidence>
<dbReference type="AlphaFoldDB" id="A0A9W9N265"/>
<dbReference type="InterPro" id="IPR036388">
    <property type="entry name" value="WH-like_DNA-bd_sf"/>
</dbReference>
<keyword evidence="14" id="KW-1185">Reference proteome</keyword>
<proteinExistence type="inferred from homology"/>
<evidence type="ECO:0000256" key="5">
    <source>
        <dbReference type="ARBA" id="ARBA00023136"/>
    </source>
</evidence>
<dbReference type="GO" id="GO:0005778">
    <property type="term" value="C:peroxisomal membrane"/>
    <property type="evidence" value="ECO:0007669"/>
    <property type="project" value="UniProtKB-SubCell"/>
</dbReference>
<dbReference type="RefSeq" id="XP_058309940.1">
    <property type="nucleotide sequence ID" value="XM_058450478.1"/>
</dbReference>
<keyword evidence="3 10" id="KW-0653">Protein transport</keyword>
<evidence type="ECO:0000256" key="11">
    <source>
        <dbReference type="SAM" id="MobiDB-lite"/>
    </source>
</evidence>
<feature type="domain" description="Peroxisome membrane anchor protein Pex14p N-terminal" evidence="12">
    <location>
        <begin position="4"/>
        <end position="48"/>
    </location>
</feature>
<organism evidence="13 14">
    <name type="scientific">Penicillium cinerascens</name>
    <dbReference type="NCBI Taxonomy" id="70096"/>
    <lineage>
        <taxon>Eukaryota</taxon>
        <taxon>Fungi</taxon>
        <taxon>Dikarya</taxon>
        <taxon>Ascomycota</taxon>
        <taxon>Pezizomycotina</taxon>
        <taxon>Eurotiomycetes</taxon>
        <taxon>Eurotiomycetidae</taxon>
        <taxon>Eurotiales</taxon>
        <taxon>Aspergillaceae</taxon>
        <taxon>Penicillium</taxon>
    </lineage>
</organism>
<comment type="function">
    <text evidence="10">Component of the PEX13-PEX14 docking complex, a translocon channel that specifically mediates the import of peroxisomal cargo proteins bound to PEX5 receptor. The PEX13-PEX14 docking complex forms a large import pore which can be opened to a diameter of about 9 nm. Mechanistically, PEX5 receptor along with cargo proteins associates with the PEX14 subunit of the PEX13-PEX14 docking complex in the cytosol, leading to the insertion of the receptor into the organelle membrane with the concomitant translocation of the cargo into the peroxisome matrix.</text>
</comment>
<gene>
    <name evidence="13" type="ORF">N7498_003416</name>
</gene>
<dbReference type="PANTHER" id="PTHR23058:SF0">
    <property type="entry name" value="PEROXISOMAL MEMBRANE PROTEIN PEX14"/>
    <property type="match status" value="1"/>
</dbReference>
<evidence type="ECO:0000256" key="8">
    <source>
        <dbReference type="ARBA" id="ARBA00029691"/>
    </source>
</evidence>
<dbReference type="InterPro" id="IPR006785">
    <property type="entry name" value="Pex14_N"/>
</dbReference>
<dbReference type="EMBL" id="JAPQKR010000008">
    <property type="protein sequence ID" value="KAJ5211770.1"/>
    <property type="molecule type" value="Genomic_DNA"/>
</dbReference>
<comment type="subcellular location">
    <subcellularLocation>
        <location evidence="9 10">Peroxisome membrane</location>
    </subcellularLocation>
</comment>
<dbReference type="InterPro" id="IPR025655">
    <property type="entry name" value="PEX14"/>
</dbReference>
<feature type="compositionally biased region" description="Low complexity" evidence="11">
    <location>
        <begin position="307"/>
        <end position="319"/>
    </location>
</feature>
<evidence type="ECO:0000256" key="1">
    <source>
        <dbReference type="ARBA" id="ARBA00005443"/>
    </source>
</evidence>
<keyword evidence="4" id="KW-0811">Translocation</keyword>
<dbReference type="Gene3D" id="1.10.10.10">
    <property type="entry name" value="Winged helix-like DNA-binding domain superfamily/Winged helix DNA-binding domain"/>
    <property type="match status" value="1"/>
</dbReference>
<dbReference type="GO" id="GO:1990429">
    <property type="term" value="C:peroxisomal importomer complex"/>
    <property type="evidence" value="ECO:0007669"/>
    <property type="project" value="TreeGrafter"/>
</dbReference>
<feature type="region of interest" description="Disordered" evidence="11">
    <location>
        <begin position="250"/>
        <end position="375"/>
    </location>
</feature>
<reference evidence="13" key="2">
    <citation type="journal article" date="2023" name="IMA Fungus">
        <title>Comparative genomic study of the Penicillium genus elucidates a diverse pangenome and 15 lateral gene transfer events.</title>
        <authorList>
            <person name="Petersen C."/>
            <person name="Sorensen T."/>
            <person name="Nielsen M.R."/>
            <person name="Sondergaard T.E."/>
            <person name="Sorensen J.L."/>
            <person name="Fitzpatrick D.A."/>
            <person name="Frisvad J.C."/>
            <person name="Nielsen K.L."/>
        </authorList>
    </citation>
    <scope>NUCLEOTIDE SEQUENCE</scope>
    <source>
        <strain evidence="13">IBT 15544</strain>
    </source>
</reference>
<evidence type="ECO:0000313" key="13">
    <source>
        <dbReference type="EMBL" id="KAJ5211770.1"/>
    </source>
</evidence>
<dbReference type="OrthoDB" id="5549158at2759"/>
<dbReference type="FunFam" id="1.10.10.10:FF:000489">
    <property type="entry name" value="Putative peroxisomal membrane anchor protein"/>
    <property type="match status" value="1"/>
</dbReference>
<reference evidence="13" key="1">
    <citation type="submission" date="2022-12" db="EMBL/GenBank/DDBJ databases">
        <authorList>
            <person name="Petersen C."/>
        </authorList>
    </citation>
    <scope>NUCLEOTIDE SEQUENCE</scope>
    <source>
        <strain evidence="13">IBT 15544</strain>
    </source>
</reference>
<keyword evidence="6 10" id="KW-0576">Peroxisome</keyword>
<evidence type="ECO:0000259" key="12">
    <source>
        <dbReference type="Pfam" id="PF04695"/>
    </source>
</evidence>
<evidence type="ECO:0000256" key="3">
    <source>
        <dbReference type="ARBA" id="ARBA00022927"/>
    </source>
</evidence>
<dbReference type="GO" id="GO:0005102">
    <property type="term" value="F:signaling receptor binding"/>
    <property type="evidence" value="ECO:0007669"/>
    <property type="project" value="TreeGrafter"/>
</dbReference>
<feature type="compositionally biased region" description="Low complexity" evidence="11">
    <location>
        <begin position="83"/>
        <end position="94"/>
    </location>
</feature>
<feature type="compositionally biased region" description="Low complexity" evidence="11">
    <location>
        <begin position="271"/>
        <end position="298"/>
    </location>
</feature>
<evidence type="ECO:0000256" key="4">
    <source>
        <dbReference type="ARBA" id="ARBA00023010"/>
    </source>
</evidence>
<name>A0A9W9N265_9EURO</name>